<organism evidence="2 5">
    <name type="scientific">Aeromicrobium tamlense</name>
    <dbReference type="NCBI Taxonomy" id="375541"/>
    <lineage>
        <taxon>Bacteria</taxon>
        <taxon>Bacillati</taxon>
        <taxon>Actinomycetota</taxon>
        <taxon>Actinomycetes</taxon>
        <taxon>Propionibacteriales</taxon>
        <taxon>Nocardioidaceae</taxon>
        <taxon>Aeromicrobium</taxon>
    </lineage>
</organism>
<dbReference type="InterPro" id="IPR000835">
    <property type="entry name" value="HTH_MarR-typ"/>
</dbReference>
<dbReference type="GO" id="GO:0006950">
    <property type="term" value="P:response to stress"/>
    <property type="evidence" value="ECO:0007669"/>
    <property type="project" value="TreeGrafter"/>
</dbReference>
<evidence type="ECO:0000313" key="4">
    <source>
        <dbReference type="Proteomes" id="UP000587211"/>
    </source>
</evidence>
<dbReference type="RefSeq" id="WP_179425781.1">
    <property type="nucleotide sequence ID" value="NZ_BAAAMP010000002.1"/>
</dbReference>
<reference evidence="2" key="2">
    <citation type="submission" date="2020-09" db="EMBL/GenBank/DDBJ databases">
        <title>Novel species in genus Aeromicrobium.</title>
        <authorList>
            <person name="Zhang G."/>
        </authorList>
    </citation>
    <scope>NUCLEOTIDE SEQUENCE</scope>
    <source>
        <strain evidence="2">SSW1-57</strain>
    </source>
</reference>
<reference evidence="3 4" key="1">
    <citation type="submission" date="2020-07" db="EMBL/GenBank/DDBJ databases">
        <title>Sequencing the genomes of 1000 actinobacteria strains.</title>
        <authorList>
            <person name="Klenk H.-P."/>
        </authorList>
    </citation>
    <scope>NUCLEOTIDE SEQUENCE [LARGE SCALE GENOMIC DNA]</scope>
    <source>
        <strain evidence="3 4">DSM 19087</strain>
    </source>
</reference>
<protein>
    <submittedName>
        <fullName evidence="2 3">MarR family transcriptional regulator</fullName>
    </submittedName>
</protein>
<dbReference type="AlphaFoldDB" id="A0A8I0FYH4"/>
<dbReference type="Pfam" id="PF12802">
    <property type="entry name" value="MarR_2"/>
    <property type="match status" value="1"/>
</dbReference>
<dbReference type="SMART" id="SM00347">
    <property type="entry name" value="HTH_MARR"/>
    <property type="match status" value="1"/>
</dbReference>
<dbReference type="Gene3D" id="1.10.10.10">
    <property type="entry name" value="Winged helix-like DNA-binding domain superfamily/Winged helix DNA-binding domain"/>
    <property type="match status" value="1"/>
</dbReference>
<proteinExistence type="predicted"/>
<dbReference type="GO" id="GO:0003677">
    <property type="term" value="F:DNA binding"/>
    <property type="evidence" value="ECO:0007669"/>
    <property type="project" value="UniProtKB-KW"/>
</dbReference>
<dbReference type="EMBL" id="JACWMT010000004">
    <property type="protein sequence ID" value="MBD1272038.1"/>
    <property type="molecule type" value="Genomic_DNA"/>
</dbReference>
<dbReference type="SUPFAM" id="SSF46785">
    <property type="entry name" value="Winged helix' DNA-binding domain"/>
    <property type="match status" value="1"/>
</dbReference>
<dbReference type="PROSITE" id="PS50995">
    <property type="entry name" value="HTH_MARR_2"/>
    <property type="match status" value="1"/>
</dbReference>
<sequence length="159" mass="17604">MAEWLDDEEQRTWRALLAMHDDLMAELAQGLKANADLSAADYAVLAHLSEEADGVLRARELRCRLRWEKSRLAHQVRRMEQRGLVRRDACVEDGRAPLVALTEDGWATVRSAAPAHVAQVRDLFFDALSPSQLEALRDAAEAVVGRLSARSGASSASDR</sequence>
<comment type="caution">
    <text evidence="2">The sequence shown here is derived from an EMBL/GenBank/DDBJ whole genome shotgun (WGS) entry which is preliminary data.</text>
</comment>
<dbReference type="Proteomes" id="UP000587211">
    <property type="component" value="Unassembled WGS sequence"/>
</dbReference>
<dbReference type="EMBL" id="JACBZN010000001">
    <property type="protein sequence ID" value="NYI38770.1"/>
    <property type="molecule type" value="Genomic_DNA"/>
</dbReference>
<dbReference type="InterPro" id="IPR039422">
    <property type="entry name" value="MarR/SlyA-like"/>
</dbReference>
<evidence type="ECO:0000313" key="5">
    <source>
        <dbReference type="Proteomes" id="UP000659061"/>
    </source>
</evidence>
<feature type="domain" description="HTH marR-type" evidence="1">
    <location>
        <begin position="1"/>
        <end position="145"/>
    </location>
</feature>
<evidence type="ECO:0000259" key="1">
    <source>
        <dbReference type="PROSITE" id="PS50995"/>
    </source>
</evidence>
<dbReference type="InterPro" id="IPR036390">
    <property type="entry name" value="WH_DNA-bd_sf"/>
</dbReference>
<evidence type="ECO:0000313" key="2">
    <source>
        <dbReference type="EMBL" id="MBD1272038.1"/>
    </source>
</evidence>
<dbReference type="GO" id="GO:0003700">
    <property type="term" value="F:DNA-binding transcription factor activity"/>
    <property type="evidence" value="ECO:0007669"/>
    <property type="project" value="InterPro"/>
</dbReference>
<evidence type="ECO:0000313" key="3">
    <source>
        <dbReference type="EMBL" id="NYI38770.1"/>
    </source>
</evidence>
<accession>A0A8I0FYH4</accession>
<keyword evidence="3" id="KW-0238">DNA-binding</keyword>
<dbReference type="PANTHER" id="PTHR33164:SF99">
    <property type="entry name" value="MARR FAMILY REGULATORY PROTEIN"/>
    <property type="match status" value="1"/>
</dbReference>
<gene>
    <name evidence="3" type="ORF">BJ975_002145</name>
    <name evidence="2" type="ORF">IDH50_17465</name>
</gene>
<dbReference type="PANTHER" id="PTHR33164">
    <property type="entry name" value="TRANSCRIPTIONAL REGULATOR, MARR FAMILY"/>
    <property type="match status" value="1"/>
</dbReference>
<dbReference type="Proteomes" id="UP000659061">
    <property type="component" value="Unassembled WGS sequence"/>
</dbReference>
<keyword evidence="4" id="KW-1185">Reference proteome</keyword>
<dbReference type="InterPro" id="IPR036388">
    <property type="entry name" value="WH-like_DNA-bd_sf"/>
</dbReference>
<name>A0A8I0FYH4_9ACTN</name>